<dbReference type="RefSeq" id="WP_008753807.1">
    <property type="nucleotide sequence ID" value="NZ_AJGH01000059.1"/>
</dbReference>
<name>I0R8V2_9FIRM</name>
<dbReference type="Proteomes" id="UP000005039">
    <property type="component" value="Unassembled WGS sequence"/>
</dbReference>
<evidence type="ECO:0000313" key="2">
    <source>
        <dbReference type="Proteomes" id="UP000005039"/>
    </source>
</evidence>
<dbReference type="PATRIC" id="fig|1095750.3.peg.1168"/>
<proteinExistence type="predicted"/>
<accession>I0R8V2</accession>
<keyword evidence="2" id="KW-1185">Reference proteome</keyword>
<organism evidence="1 2">
    <name type="scientific">Lachnoanaerobaculum saburreum F0468</name>
    <dbReference type="NCBI Taxonomy" id="1095750"/>
    <lineage>
        <taxon>Bacteria</taxon>
        <taxon>Bacillati</taxon>
        <taxon>Bacillota</taxon>
        <taxon>Clostridia</taxon>
        <taxon>Lachnospirales</taxon>
        <taxon>Lachnospiraceae</taxon>
        <taxon>Lachnoanaerobaculum</taxon>
    </lineage>
</organism>
<gene>
    <name evidence="1" type="ORF">HMPREF9970_2448</name>
</gene>
<dbReference type="EMBL" id="AJGH01000059">
    <property type="protein sequence ID" value="EIC96110.1"/>
    <property type="molecule type" value="Genomic_DNA"/>
</dbReference>
<evidence type="ECO:0000313" key="1">
    <source>
        <dbReference type="EMBL" id="EIC96110.1"/>
    </source>
</evidence>
<protein>
    <submittedName>
        <fullName evidence="1">Uncharacterized protein</fullName>
    </submittedName>
</protein>
<dbReference type="AlphaFoldDB" id="I0R8V2"/>
<reference evidence="1 2" key="1">
    <citation type="submission" date="2012-03" db="EMBL/GenBank/DDBJ databases">
        <authorList>
            <person name="Durkin A.S."/>
            <person name="McCorrison J."/>
            <person name="Torralba M."/>
            <person name="Gillis M."/>
            <person name="Methe B."/>
            <person name="Sutton G."/>
            <person name="Nelson K.E."/>
        </authorList>
    </citation>
    <scope>NUCLEOTIDE SEQUENCE [LARGE SCALE GENOMIC DNA]</scope>
    <source>
        <strain evidence="1 2">F0468</strain>
    </source>
</reference>
<sequence>MKVPKKKETKEFIAEYILRLSMADNDNFEKALNSIIRPVENPLSYPVYQGIYTLSNKRAREYINILYSETVKLLQKNSYVLLYKDVGDENNYNYLVK</sequence>
<comment type="caution">
    <text evidence="1">The sequence shown here is derived from an EMBL/GenBank/DDBJ whole genome shotgun (WGS) entry which is preliminary data.</text>
</comment>